<evidence type="ECO:0000259" key="2">
    <source>
        <dbReference type="PROSITE" id="PS50003"/>
    </source>
</evidence>
<evidence type="ECO:0000313" key="4">
    <source>
        <dbReference type="EMBL" id="NDV30372.1"/>
    </source>
</evidence>
<dbReference type="PROSITE" id="PS50003">
    <property type="entry name" value="PH_DOMAIN"/>
    <property type="match status" value="1"/>
</dbReference>
<feature type="domain" description="PH" evidence="2">
    <location>
        <begin position="456"/>
        <end position="570"/>
    </location>
</feature>
<dbReference type="SUPFAM" id="SSF48425">
    <property type="entry name" value="Sec7 domain"/>
    <property type="match status" value="1"/>
</dbReference>
<proteinExistence type="predicted"/>
<evidence type="ECO:0008006" key="5">
    <source>
        <dbReference type="Google" id="ProtNLM"/>
    </source>
</evidence>
<dbReference type="InterPro" id="IPR001849">
    <property type="entry name" value="PH_domain"/>
</dbReference>
<feature type="region of interest" description="Disordered" evidence="1">
    <location>
        <begin position="46"/>
        <end position="261"/>
    </location>
</feature>
<dbReference type="GO" id="GO:0032012">
    <property type="term" value="P:regulation of ARF protein signal transduction"/>
    <property type="evidence" value="ECO:0007669"/>
    <property type="project" value="InterPro"/>
</dbReference>
<organism evidence="4">
    <name type="scientific">Arcella intermedia</name>
    <dbReference type="NCBI Taxonomy" id="1963864"/>
    <lineage>
        <taxon>Eukaryota</taxon>
        <taxon>Amoebozoa</taxon>
        <taxon>Tubulinea</taxon>
        <taxon>Elardia</taxon>
        <taxon>Arcellinida</taxon>
        <taxon>Sphaerothecina</taxon>
        <taxon>Arcellidae</taxon>
        <taxon>Arcella</taxon>
    </lineage>
</organism>
<dbReference type="SMART" id="SM00233">
    <property type="entry name" value="PH"/>
    <property type="match status" value="1"/>
</dbReference>
<dbReference type="SUPFAM" id="SSF50729">
    <property type="entry name" value="PH domain-like"/>
    <property type="match status" value="1"/>
</dbReference>
<dbReference type="Gene3D" id="1.10.1000.11">
    <property type="entry name" value="Arf Nucleotide-binding Site Opener,domain 2"/>
    <property type="match status" value="1"/>
</dbReference>
<feature type="compositionally biased region" description="Basic and acidic residues" evidence="1">
    <location>
        <begin position="103"/>
        <end position="131"/>
    </location>
</feature>
<dbReference type="SMART" id="SM00222">
    <property type="entry name" value="Sec7"/>
    <property type="match status" value="1"/>
</dbReference>
<dbReference type="Gene3D" id="2.30.29.30">
    <property type="entry name" value="Pleckstrin-homology domain (PH domain)/Phosphotyrosine-binding domain (PTB)"/>
    <property type="match status" value="1"/>
</dbReference>
<protein>
    <recommendedName>
        <fullName evidence="5">SEC7 domain-containing protein</fullName>
    </recommendedName>
</protein>
<dbReference type="CDD" id="cd00171">
    <property type="entry name" value="Sec7"/>
    <property type="match status" value="1"/>
</dbReference>
<accession>A0A6B2L069</accession>
<sequence length="595" mass="68615">MEKRESIYTDRFVHSLHKKEWRCSCPARIGEFNNWKGKSYKEFKLLSTRSESHRDSSRDSYRDSYRDTRESEEEEEPVAMVKAVQRKFPSRAYSSGQQPVVRRISDSESKTNPDHSKIRKNTDKKLSKPDFMEGSSSNIRKKIISKSSLPPPQTDKEVSSPHSSPVIERPHSQENLLPTGLTNNLPPPTHSWHYSNTQKTHVRSREDRKSVPSFFSKMDGQELLTSSAEEEMEKIRTEPSSEEDSGPEPILDLNNAQKDEEDDGLDPIVRLAIKEFNKNWKDGIKFMKEKGLVTEELSTIAHFLMLYNEKLSKEQLGETLGGKTYKELLIQYTDLFDFTGMKFDAALRKYLSTFMLLGEAQVIDRIMEVFASKYVKDHPGGSFPTKDAAYTMAFSLIMLNTDRHNPAIAENKKMTLPQFLKNNSGLWDGKDPPRELLEELYHAIVNDEIVIRKKGDPDKRGWVKSIKANTYEQGKRWLILINHELRWYKTPNSGDTSGLLGKIPLDYVRIFSDLSKTSFSVASVLPKPVDFFLVNEKGKAVRQEAVEFAVVCENEQQMNLWLKEVRNNVTFNVEPKLDKPLNKFKVNKFRKNQEL</sequence>
<evidence type="ECO:0000256" key="1">
    <source>
        <dbReference type="SAM" id="MobiDB-lite"/>
    </source>
</evidence>
<feature type="compositionally biased region" description="Basic and acidic residues" evidence="1">
    <location>
        <begin position="46"/>
        <end position="69"/>
    </location>
</feature>
<dbReference type="PANTHER" id="PTHR10663">
    <property type="entry name" value="GUANYL-NUCLEOTIDE EXCHANGE FACTOR"/>
    <property type="match status" value="1"/>
</dbReference>
<dbReference type="GO" id="GO:0012505">
    <property type="term" value="C:endomembrane system"/>
    <property type="evidence" value="ECO:0007669"/>
    <property type="project" value="UniProtKB-ARBA"/>
</dbReference>
<dbReference type="InterPro" id="IPR011993">
    <property type="entry name" value="PH-like_dom_sf"/>
</dbReference>
<dbReference type="Gene3D" id="1.10.220.20">
    <property type="match status" value="1"/>
</dbReference>
<dbReference type="PANTHER" id="PTHR10663:SF388">
    <property type="entry name" value="GOLGI-SPECIFIC BREFELDIN A-RESISTANCE GUANINE NUCLEOTIDE EXCHANGE FACTOR 1"/>
    <property type="match status" value="1"/>
</dbReference>
<dbReference type="PROSITE" id="PS50190">
    <property type="entry name" value="SEC7"/>
    <property type="match status" value="1"/>
</dbReference>
<feature type="compositionally biased region" description="Low complexity" evidence="1">
    <location>
        <begin position="175"/>
        <end position="184"/>
    </location>
</feature>
<feature type="domain" description="SEC7" evidence="3">
    <location>
        <begin position="258"/>
        <end position="447"/>
    </location>
</feature>
<name>A0A6B2L069_9EUKA</name>
<reference evidence="4" key="1">
    <citation type="journal article" date="2020" name="J. Eukaryot. Microbiol.">
        <title>De novo Sequencing, Assembly and Annotation of the Transcriptome for the Free-Living Testate Amoeba Arcella intermedia.</title>
        <authorList>
            <person name="Ribeiro G.M."/>
            <person name="Porfirio-Sousa A.L."/>
            <person name="Maurer-Alcala X.X."/>
            <person name="Katz L.A."/>
            <person name="Lahr D.J.G."/>
        </authorList>
    </citation>
    <scope>NUCLEOTIDE SEQUENCE</scope>
</reference>
<dbReference type="InterPro" id="IPR035999">
    <property type="entry name" value="Sec7_dom_sf"/>
</dbReference>
<dbReference type="EMBL" id="GIBP01001403">
    <property type="protein sequence ID" value="NDV30372.1"/>
    <property type="molecule type" value="Transcribed_RNA"/>
</dbReference>
<dbReference type="GO" id="GO:0016192">
    <property type="term" value="P:vesicle-mediated transport"/>
    <property type="evidence" value="ECO:0007669"/>
    <property type="project" value="UniProtKB-ARBA"/>
</dbReference>
<evidence type="ECO:0000259" key="3">
    <source>
        <dbReference type="PROSITE" id="PS50190"/>
    </source>
</evidence>
<dbReference type="AlphaFoldDB" id="A0A6B2L069"/>
<dbReference type="GO" id="GO:0005085">
    <property type="term" value="F:guanyl-nucleotide exchange factor activity"/>
    <property type="evidence" value="ECO:0007669"/>
    <property type="project" value="InterPro"/>
</dbReference>
<dbReference type="InterPro" id="IPR000904">
    <property type="entry name" value="Sec7_dom"/>
</dbReference>
<dbReference type="GO" id="GO:0005737">
    <property type="term" value="C:cytoplasm"/>
    <property type="evidence" value="ECO:0007669"/>
    <property type="project" value="UniProtKB-ARBA"/>
</dbReference>
<dbReference type="InterPro" id="IPR023394">
    <property type="entry name" value="Sec7_C_sf"/>
</dbReference>
<dbReference type="Pfam" id="PF01369">
    <property type="entry name" value="Sec7"/>
    <property type="match status" value="1"/>
</dbReference>